<dbReference type="InterPro" id="IPR037923">
    <property type="entry name" value="HTH-like"/>
</dbReference>
<dbReference type="OrthoDB" id="511992at2"/>
<reference evidence="5 6" key="1">
    <citation type="submission" date="2016-10" db="EMBL/GenBank/DDBJ databases">
        <authorList>
            <person name="de Groot N.N."/>
        </authorList>
    </citation>
    <scope>NUCLEOTIDE SEQUENCE [LARGE SCALE GENOMIC DNA]</scope>
    <source>
        <strain evidence="5 6">DSM 21668</strain>
    </source>
</reference>
<dbReference type="InterPro" id="IPR009057">
    <property type="entry name" value="Homeodomain-like_sf"/>
</dbReference>
<evidence type="ECO:0000259" key="4">
    <source>
        <dbReference type="PROSITE" id="PS01124"/>
    </source>
</evidence>
<name>A0A1G9Q3R4_9BACT</name>
<keyword evidence="2" id="KW-0238">DNA-binding</keyword>
<dbReference type="STRING" id="563176.SAMN04488090_2438"/>
<evidence type="ECO:0000256" key="3">
    <source>
        <dbReference type="ARBA" id="ARBA00023163"/>
    </source>
</evidence>
<sequence length="271" mass="30743">MKLLTTGQFFGMTNQSLQLGGLNLTDTEYTHPKVDWHYHENAYFTFILQGRVLEGNRKERYHCTAGDLLFHHWQEPHYNLKPKGFTRGFHVELKPEWVAEYDLAASLPEGSIRFRHPAVKLLMYRIFAATKAKGTLAAAEVDSLLLELFATASGKAGISTRTVPQWVHLLEEFLQEDPDSHLLSLSQLARQADVHPVHLSRAFPAYFQCTLGDYLRLLKVQRASGLLADPNHSLAAIAADCGFADQSHFIRTFRRHQHTTPYAFRKLLGGC</sequence>
<evidence type="ECO:0000256" key="2">
    <source>
        <dbReference type="ARBA" id="ARBA00023125"/>
    </source>
</evidence>
<dbReference type="PROSITE" id="PS01124">
    <property type="entry name" value="HTH_ARAC_FAMILY_2"/>
    <property type="match status" value="1"/>
</dbReference>
<dbReference type="Proteomes" id="UP000198901">
    <property type="component" value="Unassembled WGS sequence"/>
</dbReference>
<dbReference type="InterPro" id="IPR003313">
    <property type="entry name" value="AraC-bd"/>
</dbReference>
<keyword evidence="6" id="KW-1185">Reference proteome</keyword>
<evidence type="ECO:0000313" key="5">
    <source>
        <dbReference type="EMBL" id="SDM05137.1"/>
    </source>
</evidence>
<dbReference type="GO" id="GO:0043565">
    <property type="term" value="F:sequence-specific DNA binding"/>
    <property type="evidence" value="ECO:0007669"/>
    <property type="project" value="InterPro"/>
</dbReference>
<dbReference type="Pfam" id="PF02311">
    <property type="entry name" value="AraC_binding"/>
    <property type="match status" value="1"/>
</dbReference>
<protein>
    <submittedName>
        <fullName evidence="5">Transcriptional regulator, AraC family</fullName>
    </submittedName>
</protein>
<dbReference type="Pfam" id="PF12833">
    <property type="entry name" value="HTH_18"/>
    <property type="match status" value="1"/>
</dbReference>
<dbReference type="SMART" id="SM00342">
    <property type="entry name" value="HTH_ARAC"/>
    <property type="match status" value="1"/>
</dbReference>
<dbReference type="RefSeq" id="WP_093202261.1">
    <property type="nucleotide sequence ID" value="NZ_FNGS01000004.1"/>
</dbReference>
<accession>A0A1G9Q3R4</accession>
<gene>
    <name evidence="5" type="ORF">SAMN04488090_2438</name>
</gene>
<dbReference type="InterPro" id="IPR050204">
    <property type="entry name" value="AraC_XylS_family_regulators"/>
</dbReference>
<evidence type="ECO:0000256" key="1">
    <source>
        <dbReference type="ARBA" id="ARBA00023015"/>
    </source>
</evidence>
<dbReference type="PANTHER" id="PTHR46796">
    <property type="entry name" value="HTH-TYPE TRANSCRIPTIONAL ACTIVATOR RHAS-RELATED"/>
    <property type="match status" value="1"/>
</dbReference>
<dbReference type="SUPFAM" id="SSF46689">
    <property type="entry name" value="Homeodomain-like"/>
    <property type="match status" value="1"/>
</dbReference>
<dbReference type="SUPFAM" id="SSF51215">
    <property type="entry name" value="Regulatory protein AraC"/>
    <property type="match status" value="1"/>
</dbReference>
<dbReference type="InterPro" id="IPR018060">
    <property type="entry name" value="HTH_AraC"/>
</dbReference>
<feature type="domain" description="HTH araC/xylS-type" evidence="4">
    <location>
        <begin position="168"/>
        <end position="267"/>
    </location>
</feature>
<dbReference type="EMBL" id="FNGS01000004">
    <property type="protein sequence ID" value="SDM05137.1"/>
    <property type="molecule type" value="Genomic_DNA"/>
</dbReference>
<evidence type="ECO:0000313" key="6">
    <source>
        <dbReference type="Proteomes" id="UP000198901"/>
    </source>
</evidence>
<organism evidence="5 6">
    <name type="scientific">Siphonobacter aquaeclarae</name>
    <dbReference type="NCBI Taxonomy" id="563176"/>
    <lineage>
        <taxon>Bacteria</taxon>
        <taxon>Pseudomonadati</taxon>
        <taxon>Bacteroidota</taxon>
        <taxon>Cytophagia</taxon>
        <taxon>Cytophagales</taxon>
        <taxon>Cytophagaceae</taxon>
        <taxon>Siphonobacter</taxon>
    </lineage>
</organism>
<dbReference type="AlphaFoldDB" id="A0A1G9Q3R4"/>
<keyword evidence="3" id="KW-0804">Transcription</keyword>
<keyword evidence="1" id="KW-0805">Transcription regulation</keyword>
<dbReference type="Gene3D" id="1.10.10.60">
    <property type="entry name" value="Homeodomain-like"/>
    <property type="match status" value="1"/>
</dbReference>
<proteinExistence type="predicted"/>
<dbReference type="GO" id="GO:0003700">
    <property type="term" value="F:DNA-binding transcription factor activity"/>
    <property type="evidence" value="ECO:0007669"/>
    <property type="project" value="InterPro"/>
</dbReference>